<protein>
    <submittedName>
        <fullName evidence="9">TfdC</fullName>
    </submittedName>
</protein>
<keyword evidence="5" id="KW-0560">Oxidoreductase</keyword>
<reference evidence="9" key="2">
    <citation type="journal article" date="2012" name="Appl. Environ. Microbiol.">
        <title>Role of IncP-1beta Plasmids pWDL7::rfp and pNB8c in Chloroaniline Catabolism as Determined by Genomic and Functional Analyses.</title>
        <authorList>
            <person name="Krol J.E."/>
            <person name="Penrod J.T."/>
            <person name="McCaslin H."/>
            <person name="Rogers L.M."/>
            <person name="Yano H."/>
            <person name="Stancik A.D."/>
            <person name="Dejonghe W."/>
            <person name="Brown C.J."/>
            <person name="Parales R.E."/>
            <person name="Wuertz S."/>
            <person name="Top E.M."/>
        </authorList>
    </citation>
    <scope>NUCLEOTIDE SEQUENCE</scope>
    <source>
        <strain evidence="9">TB30</strain>
        <plasmid evidence="9">pTB30</plasmid>
    </source>
</reference>
<accession>G9C9E9</accession>
<sequence>MNRPRPVDSAFVPSTTTGDKNMANRAETVISEIVKAVREVLKRHDVTFEEYRAGVGFLMQYAKAPEYEIPLVCDLWFNATITDNEMNHRKGSVTNVEGPYFLESIPTITDRIKTRGDGGEELIIEGKVVDLAGKPVEGAELYIWHSDHEGEYSGFNPEISPDFYRGKKIIDSTGAFSIRTVVPVPYMIPHQGPSGKMLELMGRHPWRPAHVHFKVRAPGFLEHTTQAYFAGEKWVDSDCVEAVRPALVHKLQERGGVKVLKKDFVLDPA</sequence>
<gene>
    <name evidence="9" type="primary">tfdC</name>
</gene>
<dbReference type="SUPFAM" id="SSF49482">
    <property type="entry name" value="Aromatic compound dioxygenase"/>
    <property type="match status" value="1"/>
</dbReference>
<reference evidence="9" key="1">
    <citation type="journal article" date="2002" name="FEMS Microbiol. Ecol.">
        <title>Diversity of 3-chloroaniline and 3,4-dichloroaniline degrading bacteria isolated from three different soils and involvement of their plasmids in chloroaniline degradation.</title>
        <authorList>
            <person name="Dejonghe W."/>
            <person name="Goris J."/>
            <person name="Dierickx A."/>
            <person name="De Dobbeleer V."/>
            <person name="Crul K."/>
            <person name="De Vos P."/>
            <person name="Verstraete W."/>
            <person name="Top E.M."/>
        </authorList>
    </citation>
    <scope>NUCLEOTIDE SEQUENCE</scope>
    <source>
        <strain evidence="9">TB30</strain>
        <plasmid evidence="9">pTB30</plasmid>
    </source>
</reference>
<dbReference type="InterPro" id="IPR000627">
    <property type="entry name" value="Intradiol_dOase_C"/>
</dbReference>
<evidence type="ECO:0000259" key="8">
    <source>
        <dbReference type="Pfam" id="PF04444"/>
    </source>
</evidence>
<keyword evidence="4" id="KW-0223">Dioxygenase</keyword>
<dbReference type="GO" id="GO:0008199">
    <property type="term" value="F:ferric iron binding"/>
    <property type="evidence" value="ECO:0007669"/>
    <property type="project" value="InterPro"/>
</dbReference>
<keyword evidence="9" id="KW-0614">Plasmid</keyword>
<evidence type="ECO:0000256" key="6">
    <source>
        <dbReference type="ARBA" id="ARBA00023004"/>
    </source>
</evidence>
<dbReference type="Pfam" id="PF04444">
    <property type="entry name" value="Dioxygenase_N"/>
    <property type="match status" value="1"/>
</dbReference>
<evidence type="ECO:0000256" key="3">
    <source>
        <dbReference type="ARBA" id="ARBA00022723"/>
    </source>
</evidence>
<organism evidence="9">
    <name type="scientific">Comamonas testosteroni</name>
    <name type="common">Pseudomonas testosteroni</name>
    <dbReference type="NCBI Taxonomy" id="285"/>
    <lineage>
        <taxon>Bacteria</taxon>
        <taxon>Pseudomonadati</taxon>
        <taxon>Pseudomonadota</taxon>
        <taxon>Betaproteobacteria</taxon>
        <taxon>Burkholderiales</taxon>
        <taxon>Comamonadaceae</taxon>
        <taxon>Comamonas</taxon>
    </lineage>
</organism>
<evidence type="ECO:0000256" key="1">
    <source>
        <dbReference type="ARBA" id="ARBA00001965"/>
    </source>
</evidence>
<dbReference type="InterPro" id="IPR015889">
    <property type="entry name" value="Intradiol_dOase_core"/>
</dbReference>
<dbReference type="InterPro" id="IPR050770">
    <property type="entry name" value="Intradiol_RC_Dioxygenase"/>
</dbReference>
<comment type="similarity">
    <text evidence="2">Belongs to the intradiol ring-cleavage dioxygenase family.</text>
</comment>
<dbReference type="InterPro" id="IPR007535">
    <property type="entry name" value="Catechol_dOase_N"/>
</dbReference>
<dbReference type="PANTHER" id="PTHR33711:SF7">
    <property type="entry name" value="INTRADIOL RING-CLEAVAGE DIOXYGENASES DOMAIN-CONTAINING PROTEIN-RELATED"/>
    <property type="match status" value="1"/>
</dbReference>
<feature type="domain" description="Catechol dioxygenase N-terminal" evidence="8">
    <location>
        <begin position="24"/>
        <end position="82"/>
    </location>
</feature>
<evidence type="ECO:0000259" key="7">
    <source>
        <dbReference type="Pfam" id="PF00775"/>
    </source>
</evidence>
<evidence type="ECO:0000256" key="2">
    <source>
        <dbReference type="ARBA" id="ARBA00007825"/>
    </source>
</evidence>
<geneLocation type="plasmid" evidence="9">
    <name>pTB30</name>
</geneLocation>
<dbReference type="Gene3D" id="6.10.10.40">
    <property type="entry name" value="Catechol 1,2-dioxygenase multimerisation domain-like"/>
    <property type="match status" value="1"/>
</dbReference>
<dbReference type="AlphaFoldDB" id="G9C9E9"/>
<dbReference type="Gene3D" id="2.60.130.10">
    <property type="entry name" value="Aromatic compound dioxygenase"/>
    <property type="match status" value="1"/>
</dbReference>
<evidence type="ECO:0000256" key="5">
    <source>
        <dbReference type="ARBA" id="ARBA00023002"/>
    </source>
</evidence>
<dbReference type="GO" id="GO:0018576">
    <property type="term" value="F:catechol 1,2-dioxygenase activity"/>
    <property type="evidence" value="ECO:0007669"/>
    <property type="project" value="InterPro"/>
</dbReference>
<keyword evidence="3" id="KW-0479">Metal-binding</keyword>
<dbReference type="EMBL" id="JF274987">
    <property type="protein sequence ID" value="AEX00414.1"/>
    <property type="molecule type" value="Genomic_DNA"/>
</dbReference>
<dbReference type="GO" id="GO:0009712">
    <property type="term" value="P:catechol-containing compound metabolic process"/>
    <property type="evidence" value="ECO:0007669"/>
    <property type="project" value="InterPro"/>
</dbReference>
<evidence type="ECO:0000313" key="9">
    <source>
        <dbReference type="EMBL" id="AEX00414.1"/>
    </source>
</evidence>
<dbReference type="InterPro" id="IPR043029">
    <property type="entry name" value="1_2-CTD_multi_dom"/>
</dbReference>
<name>G9C9E9_COMTE</name>
<proteinExistence type="inferred from homology"/>
<comment type="cofactor">
    <cofactor evidence="1">
        <name>Fe(3+)</name>
        <dbReference type="ChEBI" id="CHEBI:29034"/>
    </cofactor>
</comment>
<dbReference type="PANTHER" id="PTHR33711">
    <property type="entry name" value="DIOXYGENASE, PUTATIVE (AFU_ORTHOLOGUE AFUA_2G02910)-RELATED"/>
    <property type="match status" value="1"/>
</dbReference>
<evidence type="ECO:0000256" key="4">
    <source>
        <dbReference type="ARBA" id="ARBA00022964"/>
    </source>
</evidence>
<feature type="domain" description="Intradiol ring-cleavage dioxygenases" evidence="7">
    <location>
        <begin position="96"/>
        <end position="265"/>
    </location>
</feature>
<keyword evidence="6" id="KW-0408">Iron</keyword>
<dbReference type="Pfam" id="PF00775">
    <property type="entry name" value="Dioxygenase_C"/>
    <property type="match status" value="1"/>
</dbReference>